<protein>
    <submittedName>
        <fullName evidence="2">Uncharacterized protein</fullName>
    </submittedName>
</protein>
<dbReference type="Proteomes" id="UP000053447">
    <property type="component" value="Unassembled WGS sequence"/>
</dbReference>
<feature type="compositionally biased region" description="Polar residues" evidence="1">
    <location>
        <begin position="45"/>
        <end position="78"/>
    </location>
</feature>
<organism evidence="2 3">
    <name type="scientific">Pneumocystis jirovecii (strain RU7)</name>
    <name type="common">Human pneumocystis pneumonia agent</name>
    <dbReference type="NCBI Taxonomy" id="1408657"/>
    <lineage>
        <taxon>Eukaryota</taxon>
        <taxon>Fungi</taxon>
        <taxon>Dikarya</taxon>
        <taxon>Ascomycota</taxon>
        <taxon>Taphrinomycotina</taxon>
        <taxon>Pneumocystomycetes</taxon>
        <taxon>Pneumocystaceae</taxon>
        <taxon>Pneumocystis</taxon>
    </lineage>
</organism>
<evidence type="ECO:0000313" key="2">
    <source>
        <dbReference type="EMBL" id="KTW28259.1"/>
    </source>
</evidence>
<evidence type="ECO:0000313" key="3">
    <source>
        <dbReference type="Proteomes" id="UP000053447"/>
    </source>
</evidence>
<feature type="region of interest" description="Disordered" evidence="1">
    <location>
        <begin position="40"/>
        <end position="78"/>
    </location>
</feature>
<proteinExistence type="predicted"/>
<keyword evidence="3" id="KW-1185">Reference proteome</keyword>
<dbReference type="RefSeq" id="XP_018228821.1">
    <property type="nucleotide sequence ID" value="XM_018374941.1"/>
</dbReference>
<dbReference type="OrthoDB" id="5357018at2759"/>
<name>A0A0W4ZIS4_PNEJ7</name>
<reference evidence="3" key="1">
    <citation type="journal article" date="2016" name="Nat. Commun.">
        <title>Genome analysis of three Pneumocystis species reveals adaptation mechanisms to life exclusively in mammalian hosts.</title>
        <authorList>
            <person name="Ma L."/>
            <person name="Chen Z."/>
            <person name="Huang D.W."/>
            <person name="Kutty G."/>
            <person name="Ishihara M."/>
            <person name="Wang H."/>
            <person name="Abouelleil A."/>
            <person name="Bishop L."/>
            <person name="Davey E."/>
            <person name="Deng R."/>
            <person name="Deng X."/>
            <person name="Fan L."/>
            <person name="Fantoni G."/>
            <person name="Fitzgerald M."/>
            <person name="Gogineni E."/>
            <person name="Goldberg J.M."/>
            <person name="Handley G."/>
            <person name="Hu X."/>
            <person name="Huber C."/>
            <person name="Jiao X."/>
            <person name="Jones K."/>
            <person name="Levin J.Z."/>
            <person name="Liu Y."/>
            <person name="Macdonald P."/>
            <person name="Melnikov A."/>
            <person name="Raley C."/>
            <person name="Sassi M."/>
            <person name="Sherman B.T."/>
            <person name="Song X."/>
            <person name="Sykes S."/>
            <person name="Tran B."/>
            <person name="Walsh L."/>
            <person name="Xia Y."/>
            <person name="Yang J."/>
            <person name="Young S."/>
            <person name="Zeng Q."/>
            <person name="Zheng X."/>
            <person name="Stephens R."/>
            <person name="Nusbaum C."/>
            <person name="Birren B.W."/>
            <person name="Azadi P."/>
            <person name="Lempicki R.A."/>
            <person name="Cuomo C.A."/>
            <person name="Kovacs J.A."/>
        </authorList>
    </citation>
    <scope>NUCLEOTIDE SEQUENCE [LARGE SCALE GENOMIC DNA]</scope>
    <source>
        <strain evidence="3">RU7</strain>
    </source>
</reference>
<evidence type="ECO:0000256" key="1">
    <source>
        <dbReference type="SAM" id="MobiDB-lite"/>
    </source>
</evidence>
<gene>
    <name evidence="2" type="ORF">T551_02678</name>
</gene>
<dbReference type="EMBL" id="LFWA01000012">
    <property type="protein sequence ID" value="KTW28259.1"/>
    <property type="molecule type" value="Genomic_DNA"/>
</dbReference>
<accession>A0A0W4ZIS4</accession>
<sequence length="130" mass="14950">MRTIKNAYTHLTSKDSYVYPESSSVLISMMSTELSAVKNSEKQSKNILQGSNENVLKNKSRSKSPMSFASHSDQNTGYSSYFGYERVIIRGDNDYYRWLQDYAKRDMFTDWVESAFGKSGELLSFSNFKN</sequence>
<dbReference type="AlphaFoldDB" id="A0A0W4ZIS4"/>
<dbReference type="GeneID" id="28941196"/>
<dbReference type="VEuPathDB" id="FungiDB:T551_02678"/>
<comment type="caution">
    <text evidence="2">The sequence shown here is derived from an EMBL/GenBank/DDBJ whole genome shotgun (WGS) entry which is preliminary data.</text>
</comment>